<name>A0ABT9YGQ7_9BACI</name>
<dbReference type="Proteomes" id="UP001225034">
    <property type="component" value="Unassembled WGS sequence"/>
</dbReference>
<gene>
    <name evidence="1" type="ORF">J2S05_001469</name>
</gene>
<accession>A0ABT9YGQ7</accession>
<proteinExistence type="predicted"/>
<evidence type="ECO:0000313" key="1">
    <source>
        <dbReference type="EMBL" id="MDQ0206670.1"/>
    </source>
</evidence>
<protein>
    <submittedName>
        <fullName evidence="1">Uncharacterized protein</fullName>
    </submittedName>
</protein>
<sequence>MVGKKVLSRVVIDMFSWQKLTPGEARAFVFK</sequence>
<comment type="caution">
    <text evidence="1">The sequence shown here is derived from an EMBL/GenBank/DDBJ whole genome shotgun (WGS) entry which is preliminary data.</text>
</comment>
<reference evidence="1 2" key="1">
    <citation type="submission" date="2023-07" db="EMBL/GenBank/DDBJ databases">
        <title>Genomic Encyclopedia of Type Strains, Phase IV (KMG-IV): sequencing the most valuable type-strain genomes for metagenomic binning, comparative biology and taxonomic classification.</title>
        <authorList>
            <person name="Goeker M."/>
        </authorList>
    </citation>
    <scope>NUCLEOTIDE SEQUENCE [LARGE SCALE GENOMIC DNA]</scope>
    <source>
        <strain evidence="1 2">DSM 19154</strain>
    </source>
</reference>
<keyword evidence="2" id="KW-1185">Reference proteome</keyword>
<dbReference type="EMBL" id="JAUSUA010000002">
    <property type="protein sequence ID" value="MDQ0206670.1"/>
    <property type="molecule type" value="Genomic_DNA"/>
</dbReference>
<evidence type="ECO:0000313" key="2">
    <source>
        <dbReference type="Proteomes" id="UP001225034"/>
    </source>
</evidence>
<organism evidence="1 2">
    <name type="scientific">Alkalicoccobacillus murimartini</name>
    <dbReference type="NCBI Taxonomy" id="171685"/>
    <lineage>
        <taxon>Bacteria</taxon>
        <taxon>Bacillati</taxon>
        <taxon>Bacillota</taxon>
        <taxon>Bacilli</taxon>
        <taxon>Bacillales</taxon>
        <taxon>Bacillaceae</taxon>
        <taxon>Alkalicoccobacillus</taxon>
    </lineage>
</organism>